<evidence type="ECO:0000256" key="6">
    <source>
        <dbReference type="ARBA" id="ARBA00022989"/>
    </source>
</evidence>
<feature type="transmembrane region" description="Helical" evidence="8">
    <location>
        <begin position="197"/>
        <end position="218"/>
    </location>
</feature>
<keyword evidence="3 8" id="KW-0812">Transmembrane</keyword>
<evidence type="ECO:0000313" key="9">
    <source>
        <dbReference type="EMBL" id="CAA9232155.1"/>
    </source>
</evidence>
<keyword evidence="4" id="KW-0133">Cell shape</keyword>
<proteinExistence type="predicted"/>
<feature type="transmembrane region" description="Helical" evidence="8">
    <location>
        <begin position="276"/>
        <end position="302"/>
    </location>
</feature>
<dbReference type="InterPro" id="IPR004268">
    <property type="entry name" value="MurJ"/>
</dbReference>
<dbReference type="GO" id="GO:0005886">
    <property type="term" value="C:plasma membrane"/>
    <property type="evidence" value="ECO:0007669"/>
    <property type="project" value="UniProtKB-SubCell"/>
</dbReference>
<keyword evidence="5" id="KW-0573">Peptidoglycan synthesis</keyword>
<feature type="transmembrane region" description="Helical" evidence="8">
    <location>
        <begin position="453"/>
        <end position="473"/>
    </location>
</feature>
<feature type="transmembrane region" description="Helical" evidence="8">
    <location>
        <begin position="20"/>
        <end position="36"/>
    </location>
</feature>
<dbReference type="GO" id="GO:0008360">
    <property type="term" value="P:regulation of cell shape"/>
    <property type="evidence" value="ECO:0007669"/>
    <property type="project" value="UniProtKB-KW"/>
</dbReference>
<feature type="transmembrane region" description="Helical" evidence="8">
    <location>
        <begin position="81"/>
        <end position="107"/>
    </location>
</feature>
<dbReference type="AlphaFoldDB" id="A0A6J4HRN0"/>
<evidence type="ECO:0000256" key="5">
    <source>
        <dbReference type="ARBA" id="ARBA00022984"/>
    </source>
</evidence>
<keyword evidence="7 8" id="KW-0472">Membrane</keyword>
<dbReference type="Pfam" id="PF03023">
    <property type="entry name" value="MurJ"/>
    <property type="match status" value="1"/>
</dbReference>
<feature type="transmembrane region" description="Helical" evidence="8">
    <location>
        <begin position="323"/>
        <end position="345"/>
    </location>
</feature>
<feature type="transmembrane region" description="Helical" evidence="8">
    <location>
        <begin position="159"/>
        <end position="185"/>
    </location>
</feature>
<dbReference type="PANTHER" id="PTHR47019:SF1">
    <property type="entry name" value="LIPID II FLIPPASE MURJ"/>
    <property type="match status" value="1"/>
</dbReference>
<evidence type="ECO:0000256" key="4">
    <source>
        <dbReference type="ARBA" id="ARBA00022960"/>
    </source>
</evidence>
<name>A0A6J4HRN0_9ACTN</name>
<feature type="transmembrane region" description="Helical" evidence="8">
    <location>
        <begin position="419"/>
        <end position="441"/>
    </location>
</feature>
<feature type="transmembrane region" description="Helical" evidence="8">
    <location>
        <begin position="48"/>
        <end position="69"/>
    </location>
</feature>
<comment type="subcellular location">
    <subcellularLocation>
        <location evidence="1">Cell membrane</location>
        <topology evidence="1">Multi-pass membrane protein</topology>
    </subcellularLocation>
</comment>
<feature type="transmembrane region" description="Helical" evidence="8">
    <location>
        <begin position="357"/>
        <end position="378"/>
    </location>
</feature>
<evidence type="ECO:0000256" key="2">
    <source>
        <dbReference type="ARBA" id="ARBA00022475"/>
    </source>
</evidence>
<dbReference type="InterPro" id="IPR051050">
    <property type="entry name" value="Lipid_II_flippase_MurJ/MviN"/>
</dbReference>
<keyword evidence="2" id="KW-1003">Cell membrane</keyword>
<dbReference type="EMBL" id="CADCTB010000082">
    <property type="protein sequence ID" value="CAA9232155.1"/>
    <property type="molecule type" value="Genomic_DNA"/>
</dbReference>
<feature type="transmembrane region" description="Helical" evidence="8">
    <location>
        <begin position="239"/>
        <end position="264"/>
    </location>
</feature>
<feature type="transmembrane region" description="Helical" evidence="8">
    <location>
        <begin position="127"/>
        <end position="152"/>
    </location>
</feature>
<dbReference type="PANTHER" id="PTHR47019">
    <property type="entry name" value="LIPID II FLIPPASE MURJ"/>
    <property type="match status" value="1"/>
</dbReference>
<accession>A0A6J4HRN0</accession>
<evidence type="ECO:0000256" key="8">
    <source>
        <dbReference type="SAM" id="Phobius"/>
    </source>
</evidence>
<keyword evidence="6 8" id="KW-1133">Transmembrane helix</keyword>
<gene>
    <name evidence="9" type="ORF">AVDCRST_MAG10-1224</name>
</gene>
<dbReference type="GO" id="GO:0015648">
    <property type="term" value="F:lipid-linked peptidoglycan transporter activity"/>
    <property type="evidence" value="ECO:0007669"/>
    <property type="project" value="TreeGrafter"/>
</dbReference>
<organism evidence="9">
    <name type="scientific">uncultured Acidimicrobiales bacterium</name>
    <dbReference type="NCBI Taxonomy" id="310071"/>
    <lineage>
        <taxon>Bacteria</taxon>
        <taxon>Bacillati</taxon>
        <taxon>Actinomycetota</taxon>
        <taxon>Acidimicrobiia</taxon>
        <taxon>Acidimicrobiales</taxon>
        <taxon>environmental samples</taxon>
    </lineage>
</organism>
<feature type="transmembrane region" description="Helical" evidence="8">
    <location>
        <begin position="390"/>
        <end position="413"/>
    </location>
</feature>
<evidence type="ECO:0000256" key="3">
    <source>
        <dbReference type="ARBA" id="ARBA00022692"/>
    </source>
</evidence>
<protein>
    <submittedName>
        <fullName evidence="9">Proposed peptidoglycan lipid II flippase MurJ</fullName>
    </submittedName>
</protein>
<dbReference type="GO" id="GO:0034204">
    <property type="term" value="P:lipid translocation"/>
    <property type="evidence" value="ECO:0007669"/>
    <property type="project" value="TreeGrafter"/>
</dbReference>
<dbReference type="GO" id="GO:0009252">
    <property type="term" value="P:peptidoglycan biosynthetic process"/>
    <property type="evidence" value="ECO:0007669"/>
    <property type="project" value="UniProtKB-KW"/>
</dbReference>
<reference evidence="9" key="1">
    <citation type="submission" date="2020-02" db="EMBL/GenBank/DDBJ databases">
        <authorList>
            <person name="Meier V. D."/>
        </authorList>
    </citation>
    <scope>NUCLEOTIDE SEQUENCE</scope>
    <source>
        <strain evidence="9">AVDCRST_MAG10</strain>
    </source>
</reference>
<feature type="transmembrane region" description="Helical" evidence="8">
    <location>
        <begin position="485"/>
        <end position="506"/>
    </location>
</feature>
<sequence>MRGPRAQVTIGNVAARVTGLLRVVAVGGALGTTYLGNTYQTANLVSNLLFELLAAGILSSVLVPPFVALLDEGRREDAERLAGAVLGVALAVLGAVTVVGLLARPWIMRALTVAVSDDGVRDAEIRLGGFLLWVFLPQVLFYAISSVATAVLHGSRRFAAAAFAPVANNLVVIATMVAFGVLAGGDRGLDLPLSHRLVLALGTTAGVVAMAAVPVLALRRAGVRLRPRWDPRHPALRSLGRAGIWGVVYLTMSQLLVAVTLVLANRVEGGVVAYHIAFTTFLLPFAILAHPVLTTIYPGLAADAHAGRWTGFADALARGARSIAFLILPAAALLIALAGPGLRLIELGALDDAGTRLVAAALAAYALGLAGYAGLHLLTRASYAAGDTRTPALVNVGVAVAGSALMAALSTTASGTGRMVAIGVAHSVAMVGGAVALGVLVRRRIGHPWPVAATVARSLAGAVAAGLVARVVADLMPGTGRLGAALAVGLGGAAGVGAYLAVEWALRAPELAFRRLPVVPEHA</sequence>
<evidence type="ECO:0000256" key="1">
    <source>
        <dbReference type="ARBA" id="ARBA00004651"/>
    </source>
</evidence>
<evidence type="ECO:0000256" key="7">
    <source>
        <dbReference type="ARBA" id="ARBA00023136"/>
    </source>
</evidence>